<dbReference type="Gene3D" id="3.30.460.40">
    <property type="match status" value="1"/>
</dbReference>
<dbReference type="AlphaFoldDB" id="A0A4Q5IU22"/>
<dbReference type="RefSeq" id="WP_129989119.1">
    <property type="nucleotide sequence ID" value="NZ_SDPU01000035.1"/>
</dbReference>
<dbReference type="SUPFAM" id="SSF81301">
    <property type="entry name" value="Nucleotidyltransferase"/>
    <property type="match status" value="1"/>
</dbReference>
<dbReference type="InterPro" id="IPR043519">
    <property type="entry name" value="NT_sf"/>
</dbReference>
<evidence type="ECO:0000313" key="2">
    <source>
        <dbReference type="Proteomes" id="UP000291189"/>
    </source>
</evidence>
<protein>
    <recommendedName>
        <fullName evidence="3">Amino acid transporter</fullName>
    </recommendedName>
</protein>
<evidence type="ECO:0008006" key="3">
    <source>
        <dbReference type="Google" id="ProtNLM"/>
    </source>
</evidence>
<organism evidence="1 2">
    <name type="scientific">Nocardioides iriomotensis</name>
    <dbReference type="NCBI Taxonomy" id="715784"/>
    <lineage>
        <taxon>Bacteria</taxon>
        <taxon>Bacillati</taxon>
        <taxon>Actinomycetota</taxon>
        <taxon>Actinomycetes</taxon>
        <taxon>Propionibacteriales</taxon>
        <taxon>Nocardioidaceae</taxon>
        <taxon>Nocardioides</taxon>
    </lineage>
</organism>
<comment type="caution">
    <text evidence="1">The sequence shown here is derived from an EMBL/GenBank/DDBJ whole genome shotgun (WGS) entry which is preliminary data.</text>
</comment>
<accession>A0A4Q5IU22</accession>
<dbReference type="OrthoDB" id="4539099at2"/>
<keyword evidence="2" id="KW-1185">Reference proteome</keyword>
<sequence length="220" mass="25294">MSTAEHDVAWEPDAEDRAFCDVYGDWDPLTPAELAPLMDGFPDPWWVVGGHAIEAFTGIRRFHEDIDLVVFADSVPALRAQLGSTYHLWSNDGGTFRIIDDEHPEPLAPLAQIWMRVDARSPWKVDCIVNPRADDGRWRSRRHDDLVADLDDVTWVAGDGIRYLNPEVSLLFKAKQQRRKDAIDLDSAWPLMSAAQRTWLRDQVRTHHPDHPWQERLDRG</sequence>
<dbReference type="Proteomes" id="UP000291189">
    <property type="component" value="Unassembled WGS sequence"/>
</dbReference>
<dbReference type="EMBL" id="SDPU01000035">
    <property type="protein sequence ID" value="RYU09354.1"/>
    <property type="molecule type" value="Genomic_DNA"/>
</dbReference>
<evidence type="ECO:0000313" key="1">
    <source>
        <dbReference type="EMBL" id="RYU09354.1"/>
    </source>
</evidence>
<name>A0A4Q5IU22_9ACTN</name>
<reference evidence="1 2" key="1">
    <citation type="submission" date="2019-01" db="EMBL/GenBank/DDBJ databases">
        <title>Nocardioides guangzhouensis sp. nov., an actinobacterium isolated from soil.</title>
        <authorList>
            <person name="Fu Y."/>
            <person name="Cai Y."/>
            <person name="Lin Z."/>
            <person name="Chen P."/>
        </authorList>
    </citation>
    <scope>NUCLEOTIDE SEQUENCE [LARGE SCALE GENOMIC DNA]</scope>
    <source>
        <strain evidence="1 2">NBRC 105384</strain>
    </source>
</reference>
<proteinExistence type="predicted"/>
<gene>
    <name evidence="1" type="ORF">ETU37_19975</name>
</gene>